<evidence type="ECO:0000313" key="2">
    <source>
        <dbReference type="EMBL" id="RMZ35885.1"/>
    </source>
</evidence>
<accession>A0AB74BND2</accession>
<keyword evidence="1" id="KW-0732">Signal</keyword>
<evidence type="ECO:0000256" key="1">
    <source>
        <dbReference type="SAM" id="SignalP"/>
    </source>
</evidence>
<comment type="caution">
    <text evidence="2">The sequence shown here is derived from an EMBL/GenBank/DDBJ whole genome shotgun (WGS) entry which is preliminary data.</text>
</comment>
<protein>
    <submittedName>
        <fullName evidence="2">Uncharacterized protein</fullName>
    </submittedName>
</protein>
<dbReference type="Proteomes" id="UP000275480">
    <property type="component" value="Unassembled WGS sequence"/>
</dbReference>
<evidence type="ECO:0000313" key="3">
    <source>
        <dbReference type="Proteomes" id="UP000275480"/>
    </source>
</evidence>
<gene>
    <name evidence="2" type="ORF">CA14_009853</name>
</gene>
<name>A0AB74BND2_ASPFL</name>
<proteinExistence type="predicted"/>
<feature type="signal peptide" evidence="1">
    <location>
        <begin position="1"/>
        <end position="21"/>
    </location>
</feature>
<feature type="chain" id="PRO_5044504786" evidence="1">
    <location>
        <begin position="22"/>
        <end position="242"/>
    </location>
</feature>
<organism evidence="2 3">
    <name type="scientific">Aspergillus flavus</name>
    <dbReference type="NCBI Taxonomy" id="5059"/>
    <lineage>
        <taxon>Eukaryota</taxon>
        <taxon>Fungi</taxon>
        <taxon>Dikarya</taxon>
        <taxon>Ascomycota</taxon>
        <taxon>Pezizomycotina</taxon>
        <taxon>Eurotiomycetes</taxon>
        <taxon>Eurotiomycetidae</taxon>
        <taxon>Eurotiales</taxon>
        <taxon>Aspergillaceae</taxon>
        <taxon>Aspergillus</taxon>
        <taxon>Aspergillus subgen. Circumdati</taxon>
    </lineage>
</organism>
<dbReference type="EMBL" id="QQZZ01000196">
    <property type="protein sequence ID" value="RMZ35885.1"/>
    <property type="molecule type" value="Genomic_DNA"/>
</dbReference>
<reference evidence="2 3" key="1">
    <citation type="submission" date="2018-07" db="EMBL/GenBank/DDBJ databases">
        <title>Identification of spontaneous genetic mutation associated with occurrence of a yellow conidial color mutant of Aspergillus flavus.</title>
        <authorList>
            <person name="Chang P.-K."/>
            <person name="Mack B.M."/>
            <person name="Scharfenstein L."/>
            <person name="Gilbert M.K."/>
        </authorList>
    </citation>
    <scope>NUCLEOTIDE SEQUENCE [LARGE SCALE GENOMIC DNA]</scope>
    <source>
        <strain evidence="2 3">CA14</strain>
    </source>
</reference>
<dbReference type="AlphaFoldDB" id="A0AB74BND2"/>
<sequence length="242" mass="26929">MRLFSLLTASTLALFVSPSFANSPLGTVIIKTSNSESAHFVHPYQCVTVYPDIQDKPVSRIEISPYRPDSGIECTFYKDPQCHSSHSHSYTLHEGSHTFKRRFLVSSFNSYIHNTLNVQFEAAITSEIVPIKNGTNGYRWIMTSQERAHIAGLLDTDESTIPRGGNVMMRERAVCTSCGKHSGLDDLVHSALDRGIHGRTYMLDILQNGAKENSPKHYITCSGCGTLHDGGFGCYGYEKWFA</sequence>